<accession>A0A7S3MTW4</accession>
<protein>
    <submittedName>
        <fullName evidence="2">Uncharacterized protein</fullName>
    </submittedName>
</protein>
<feature type="region of interest" description="Disordered" evidence="1">
    <location>
        <begin position="106"/>
        <end position="131"/>
    </location>
</feature>
<name>A0A7S3MTW4_9SPIT</name>
<organism evidence="2">
    <name type="scientific">Strombidium inclinatum</name>
    <dbReference type="NCBI Taxonomy" id="197538"/>
    <lineage>
        <taxon>Eukaryota</taxon>
        <taxon>Sar</taxon>
        <taxon>Alveolata</taxon>
        <taxon>Ciliophora</taxon>
        <taxon>Intramacronucleata</taxon>
        <taxon>Spirotrichea</taxon>
        <taxon>Oligotrichia</taxon>
        <taxon>Strombidiidae</taxon>
        <taxon>Strombidium</taxon>
    </lineage>
</organism>
<gene>
    <name evidence="2" type="ORF">SINC0208_LOCUS997</name>
</gene>
<dbReference type="EMBL" id="HBIH01002437">
    <property type="protein sequence ID" value="CAE0320418.1"/>
    <property type="molecule type" value="Transcribed_RNA"/>
</dbReference>
<sequence length="131" mass="15042">MPSRFQRQQAYLRSLKFGSVRDKFLLVRTSGSAQKKVTLAYYLVPALLATGMACNNYLQVSFGVYLKYQGMVDQLYKRRRNELTSEIDEAKVLQPSGEIQLIKQSKDLVERSSSDPRFVPQFKMPAAQQQQ</sequence>
<evidence type="ECO:0000313" key="2">
    <source>
        <dbReference type="EMBL" id="CAE0320418.1"/>
    </source>
</evidence>
<dbReference type="AlphaFoldDB" id="A0A7S3MTW4"/>
<reference evidence="2" key="1">
    <citation type="submission" date="2021-01" db="EMBL/GenBank/DDBJ databases">
        <authorList>
            <person name="Corre E."/>
            <person name="Pelletier E."/>
            <person name="Niang G."/>
            <person name="Scheremetjew M."/>
            <person name="Finn R."/>
            <person name="Kale V."/>
            <person name="Holt S."/>
            <person name="Cochrane G."/>
            <person name="Meng A."/>
            <person name="Brown T."/>
            <person name="Cohen L."/>
        </authorList>
    </citation>
    <scope>NUCLEOTIDE SEQUENCE</scope>
    <source>
        <strain evidence="2">S3</strain>
    </source>
</reference>
<evidence type="ECO:0000256" key="1">
    <source>
        <dbReference type="SAM" id="MobiDB-lite"/>
    </source>
</evidence>
<proteinExistence type="predicted"/>